<proteinExistence type="predicted"/>
<dbReference type="EMBL" id="LUCM01007123">
    <property type="protein sequence ID" value="KAA0190392.1"/>
    <property type="molecule type" value="Genomic_DNA"/>
</dbReference>
<keyword evidence="3" id="KW-1185">Reference proteome</keyword>
<name>A0A8E0RQ84_9TREM</name>
<sequence>MQTFLHRRDLYTKAKALLDQPREVIIQQHTCVTVPYEQQPVTSTPTAPVARTDSNQSPDSNLICVEPFVGLYQQNPAVLNASSLDDIFRSALHEPSESDLLRELQQHGYLRTLMLAPKMNN</sequence>
<reference evidence="2" key="1">
    <citation type="submission" date="2019-05" db="EMBL/GenBank/DDBJ databases">
        <title>Annotation for the trematode Fasciolopsis buski.</title>
        <authorList>
            <person name="Choi Y.-J."/>
        </authorList>
    </citation>
    <scope>NUCLEOTIDE SEQUENCE</scope>
    <source>
        <strain evidence="2">HT</strain>
        <tissue evidence="2">Whole worm</tissue>
    </source>
</reference>
<organism evidence="2 3">
    <name type="scientific">Fasciolopsis buskii</name>
    <dbReference type="NCBI Taxonomy" id="27845"/>
    <lineage>
        <taxon>Eukaryota</taxon>
        <taxon>Metazoa</taxon>
        <taxon>Spiralia</taxon>
        <taxon>Lophotrochozoa</taxon>
        <taxon>Platyhelminthes</taxon>
        <taxon>Trematoda</taxon>
        <taxon>Digenea</taxon>
        <taxon>Plagiorchiida</taxon>
        <taxon>Echinostomata</taxon>
        <taxon>Echinostomatoidea</taxon>
        <taxon>Fasciolidae</taxon>
        <taxon>Fasciolopsis</taxon>
    </lineage>
</organism>
<evidence type="ECO:0000313" key="2">
    <source>
        <dbReference type="EMBL" id="KAA0190392.1"/>
    </source>
</evidence>
<feature type="compositionally biased region" description="Polar residues" evidence="1">
    <location>
        <begin position="39"/>
        <end position="58"/>
    </location>
</feature>
<comment type="caution">
    <text evidence="2">The sequence shown here is derived from an EMBL/GenBank/DDBJ whole genome shotgun (WGS) entry which is preliminary data.</text>
</comment>
<feature type="region of interest" description="Disordered" evidence="1">
    <location>
        <begin position="37"/>
        <end position="58"/>
    </location>
</feature>
<evidence type="ECO:0000256" key="1">
    <source>
        <dbReference type="SAM" id="MobiDB-lite"/>
    </source>
</evidence>
<evidence type="ECO:0000313" key="3">
    <source>
        <dbReference type="Proteomes" id="UP000728185"/>
    </source>
</evidence>
<dbReference type="OrthoDB" id="416585at2759"/>
<gene>
    <name evidence="2" type="ORF">FBUS_05457</name>
</gene>
<protein>
    <submittedName>
        <fullName evidence="2">Uncharacterized protein</fullName>
    </submittedName>
</protein>
<dbReference type="Proteomes" id="UP000728185">
    <property type="component" value="Unassembled WGS sequence"/>
</dbReference>
<dbReference type="AlphaFoldDB" id="A0A8E0RQ84"/>
<accession>A0A8E0RQ84</accession>